<organism evidence="2 3">
    <name type="scientific">Tepidicaulis marinus</name>
    <dbReference type="NCBI Taxonomy" id="1333998"/>
    <lineage>
        <taxon>Bacteria</taxon>
        <taxon>Pseudomonadati</taxon>
        <taxon>Pseudomonadota</taxon>
        <taxon>Alphaproteobacteria</taxon>
        <taxon>Hyphomicrobiales</taxon>
        <taxon>Parvibaculaceae</taxon>
        <taxon>Tepidicaulis</taxon>
    </lineage>
</organism>
<dbReference type="InterPro" id="IPR010266">
    <property type="entry name" value="NnrS"/>
</dbReference>
<dbReference type="eggNOG" id="COG3213">
    <property type="taxonomic scope" value="Bacteria"/>
</dbReference>
<feature type="transmembrane region" description="Helical" evidence="1">
    <location>
        <begin position="177"/>
        <end position="197"/>
    </location>
</feature>
<sequence>MTSSAKRIRAYQGPVLLSFGFRPFFLFAGLWAVIALCLWTLMVSGALTLPSHLAPADWHVHEMLYGYIPAVIAGFLLTAVPNWTGHLPITGAPLLALVLLWLAGRLALFFSAFTGGPIAALADVSFLFVLAAVIGREVIAGKNWRNLKVLVLLCLLGAGNVLYHVEAMQPGAAYGYGARLGTGAILFLIMLIGGRIIPSFTRNWLVKQGEGRLPVPFNRFDIAAMAAAGLALLSWAALPFHAATAWLCLVAGVFHLLRLARWAGERTFAEPLVIVLHAGYLFVPLGFFALAAAHFFPAFLVYGDGLHAWTIGAMGVMTLAVMSRAALGHTGRPLTASMGLSLVYIFIIAAALARLFMSVSGAPQQFLYLSALFWIGAFGGFVVLFAPLLAGTRKEGA</sequence>
<dbReference type="AlphaFoldDB" id="A0A081B6V2"/>
<keyword evidence="1" id="KW-1133">Transmembrane helix</keyword>
<feature type="transmembrane region" description="Helical" evidence="1">
    <location>
        <begin position="217"/>
        <end position="237"/>
    </location>
</feature>
<feature type="transmembrane region" description="Helical" evidence="1">
    <location>
        <begin position="339"/>
        <end position="360"/>
    </location>
</feature>
<evidence type="ECO:0000256" key="1">
    <source>
        <dbReference type="SAM" id="Phobius"/>
    </source>
</evidence>
<comment type="caution">
    <text evidence="2">The sequence shown here is derived from an EMBL/GenBank/DDBJ whole genome shotgun (WGS) entry which is preliminary data.</text>
</comment>
<keyword evidence="1" id="KW-0472">Membrane</keyword>
<proteinExistence type="predicted"/>
<evidence type="ECO:0000313" key="2">
    <source>
        <dbReference type="EMBL" id="GAK43770.1"/>
    </source>
</evidence>
<dbReference type="Pfam" id="PF05940">
    <property type="entry name" value="NnrS"/>
    <property type="match status" value="1"/>
</dbReference>
<dbReference type="STRING" id="1333998.M2A_0269"/>
<keyword evidence="1" id="KW-0812">Transmembrane</keyword>
<feature type="transmembrane region" description="Helical" evidence="1">
    <location>
        <begin position="272"/>
        <end position="296"/>
    </location>
</feature>
<keyword evidence="3" id="KW-1185">Reference proteome</keyword>
<feature type="transmembrane region" description="Helical" evidence="1">
    <location>
        <begin position="63"/>
        <end position="80"/>
    </location>
</feature>
<feature type="transmembrane region" description="Helical" evidence="1">
    <location>
        <begin position="147"/>
        <end position="165"/>
    </location>
</feature>
<gene>
    <name evidence="2" type="ORF">M2A_0269</name>
</gene>
<protein>
    <submittedName>
        <fullName evidence="2">Heme-Cu protein NnrS</fullName>
    </submittedName>
</protein>
<feature type="transmembrane region" description="Helical" evidence="1">
    <location>
        <begin position="366"/>
        <end position="390"/>
    </location>
</feature>
<name>A0A081B6V2_9HYPH</name>
<feature type="transmembrane region" description="Helical" evidence="1">
    <location>
        <begin position="21"/>
        <end position="43"/>
    </location>
</feature>
<evidence type="ECO:0000313" key="3">
    <source>
        <dbReference type="Proteomes" id="UP000028702"/>
    </source>
</evidence>
<feature type="transmembrane region" description="Helical" evidence="1">
    <location>
        <begin position="92"/>
        <end position="112"/>
    </location>
</feature>
<feature type="transmembrane region" description="Helical" evidence="1">
    <location>
        <begin position="243"/>
        <end position="260"/>
    </location>
</feature>
<dbReference type="Proteomes" id="UP000028702">
    <property type="component" value="Unassembled WGS sequence"/>
</dbReference>
<feature type="transmembrane region" description="Helical" evidence="1">
    <location>
        <begin position="118"/>
        <end position="135"/>
    </location>
</feature>
<feature type="transmembrane region" description="Helical" evidence="1">
    <location>
        <begin position="308"/>
        <end position="327"/>
    </location>
</feature>
<reference evidence="2 3" key="1">
    <citation type="submission" date="2014-07" db="EMBL/GenBank/DDBJ databases">
        <title>Tepidicaulis marinum gen. nov., sp. nov., a novel marine bacterium denitrifying nitrate to nitrous oxide strictly under microaerobic conditions.</title>
        <authorList>
            <person name="Takeuchi M."/>
            <person name="Yamagishi T."/>
            <person name="Kamagata Y."/>
            <person name="Oshima K."/>
            <person name="Hattori M."/>
            <person name="Katayama T."/>
            <person name="Hanada S."/>
            <person name="Tamaki H."/>
            <person name="Marumo K."/>
            <person name="Maeda H."/>
            <person name="Nedachi M."/>
            <person name="Iwasaki W."/>
            <person name="Suwa Y."/>
            <person name="Sakata S."/>
        </authorList>
    </citation>
    <scope>NUCLEOTIDE SEQUENCE [LARGE SCALE GENOMIC DNA]</scope>
    <source>
        <strain evidence="2 3">MA2</strain>
    </source>
</reference>
<dbReference type="EMBL" id="BBIO01000001">
    <property type="protein sequence ID" value="GAK43770.1"/>
    <property type="molecule type" value="Genomic_DNA"/>
</dbReference>
<dbReference type="RefSeq" id="WP_045441943.1">
    <property type="nucleotide sequence ID" value="NZ_BBIO01000001.1"/>
</dbReference>
<accession>A0A081B6V2</accession>